<name>A0ABR7GFW5_9FIRM</name>
<dbReference type="PROSITE" id="PS50995">
    <property type="entry name" value="HTH_MARR_2"/>
    <property type="match status" value="1"/>
</dbReference>
<evidence type="ECO:0000313" key="6">
    <source>
        <dbReference type="Proteomes" id="UP000643810"/>
    </source>
</evidence>
<evidence type="ECO:0000256" key="2">
    <source>
        <dbReference type="ARBA" id="ARBA00023125"/>
    </source>
</evidence>
<keyword evidence="1" id="KW-0805">Transcription regulation</keyword>
<dbReference type="InterPro" id="IPR036390">
    <property type="entry name" value="WH_DNA-bd_sf"/>
</dbReference>
<protein>
    <submittedName>
        <fullName evidence="5">MarR family transcriptional regulator</fullName>
    </submittedName>
</protein>
<dbReference type="PANTHER" id="PTHR42756:SF1">
    <property type="entry name" value="TRANSCRIPTIONAL REPRESSOR OF EMRAB OPERON"/>
    <property type="match status" value="1"/>
</dbReference>
<dbReference type="SUPFAM" id="SSF46785">
    <property type="entry name" value="Winged helix' DNA-binding domain"/>
    <property type="match status" value="1"/>
</dbReference>
<reference evidence="5 6" key="1">
    <citation type="submission" date="2020-08" db="EMBL/GenBank/DDBJ databases">
        <title>Genome public.</title>
        <authorList>
            <person name="Liu C."/>
            <person name="Sun Q."/>
        </authorList>
    </citation>
    <scope>NUCLEOTIDE SEQUENCE [LARGE SCALE GENOMIC DNA]</scope>
    <source>
        <strain evidence="5 6">NSJ-9</strain>
    </source>
</reference>
<accession>A0ABR7GFW5</accession>
<keyword evidence="3" id="KW-0804">Transcription</keyword>
<dbReference type="PRINTS" id="PR00598">
    <property type="entry name" value="HTHMARR"/>
</dbReference>
<sequence length="147" mass="16736">MQETFHYLLMSDHLMIQKALISSVKDTGLTSGQPKVLDYLLRHDGAIQKEIAIFCHIEPASLTAILNGMENKGYIKRKTADSNRRSLHVYLTESGKKYADRLNLEFARIESQALEGFTPAEKQQLQDLLGRVYDNMVTTYKKEGTNK</sequence>
<dbReference type="InterPro" id="IPR036388">
    <property type="entry name" value="WH-like_DNA-bd_sf"/>
</dbReference>
<dbReference type="Gene3D" id="1.10.10.10">
    <property type="entry name" value="Winged helix-like DNA-binding domain superfamily/Winged helix DNA-binding domain"/>
    <property type="match status" value="1"/>
</dbReference>
<dbReference type="PANTHER" id="PTHR42756">
    <property type="entry name" value="TRANSCRIPTIONAL REGULATOR, MARR"/>
    <property type="match status" value="1"/>
</dbReference>
<gene>
    <name evidence="5" type="ORF">H8R94_06950</name>
</gene>
<dbReference type="Proteomes" id="UP000643810">
    <property type="component" value="Unassembled WGS sequence"/>
</dbReference>
<dbReference type="SMART" id="SM00347">
    <property type="entry name" value="HTH_MARR"/>
    <property type="match status" value="1"/>
</dbReference>
<dbReference type="Pfam" id="PF01047">
    <property type="entry name" value="MarR"/>
    <property type="match status" value="1"/>
</dbReference>
<organism evidence="5 6">
    <name type="scientific">Roseburia lenta</name>
    <dbReference type="NCBI Taxonomy" id="2763061"/>
    <lineage>
        <taxon>Bacteria</taxon>
        <taxon>Bacillati</taxon>
        <taxon>Bacillota</taxon>
        <taxon>Clostridia</taxon>
        <taxon>Lachnospirales</taxon>
        <taxon>Lachnospiraceae</taxon>
        <taxon>Roseburia</taxon>
    </lineage>
</organism>
<dbReference type="EMBL" id="JACOPG010000002">
    <property type="protein sequence ID" value="MBC5686345.1"/>
    <property type="molecule type" value="Genomic_DNA"/>
</dbReference>
<feature type="domain" description="HTH marR-type" evidence="4">
    <location>
        <begin position="1"/>
        <end position="134"/>
    </location>
</feature>
<comment type="caution">
    <text evidence="5">The sequence shown here is derived from an EMBL/GenBank/DDBJ whole genome shotgun (WGS) entry which is preliminary data.</text>
</comment>
<dbReference type="RefSeq" id="WP_186854224.1">
    <property type="nucleotide sequence ID" value="NZ_JACOPG010000002.1"/>
</dbReference>
<evidence type="ECO:0000256" key="1">
    <source>
        <dbReference type="ARBA" id="ARBA00023015"/>
    </source>
</evidence>
<evidence type="ECO:0000259" key="4">
    <source>
        <dbReference type="PROSITE" id="PS50995"/>
    </source>
</evidence>
<keyword evidence="2" id="KW-0238">DNA-binding</keyword>
<proteinExistence type="predicted"/>
<keyword evidence="6" id="KW-1185">Reference proteome</keyword>
<evidence type="ECO:0000256" key="3">
    <source>
        <dbReference type="ARBA" id="ARBA00023163"/>
    </source>
</evidence>
<evidence type="ECO:0000313" key="5">
    <source>
        <dbReference type="EMBL" id="MBC5686345.1"/>
    </source>
</evidence>
<dbReference type="InterPro" id="IPR000835">
    <property type="entry name" value="HTH_MarR-typ"/>
</dbReference>